<dbReference type="InterPro" id="IPR011047">
    <property type="entry name" value="Quinoprotein_ADH-like_sf"/>
</dbReference>
<proteinExistence type="predicted"/>
<evidence type="ECO:0000313" key="4">
    <source>
        <dbReference type="Proteomes" id="UP000256779"/>
    </source>
</evidence>
<evidence type="ECO:0000256" key="1">
    <source>
        <dbReference type="SAM" id="SignalP"/>
    </source>
</evidence>
<evidence type="ECO:0000259" key="2">
    <source>
        <dbReference type="Pfam" id="PF13360"/>
    </source>
</evidence>
<comment type="caution">
    <text evidence="3">The sequence shown here is derived from an EMBL/GenBank/DDBJ whole genome shotgun (WGS) entry which is preliminary data.</text>
</comment>
<dbReference type="Pfam" id="PF13360">
    <property type="entry name" value="PQQ_2"/>
    <property type="match status" value="1"/>
</dbReference>
<evidence type="ECO:0000313" key="3">
    <source>
        <dbReference type="EMBL" id="REE00538.1"/>
    </source>
</evidence>
<dbReference type="PANTHER" id="PTHR34512">
    <property type="entry name" value="CELL SURFACE PROTEIN"/>
    <property type="match status" value="1"/>
</dbReference>
<dbReference type="OrthoDB" id="9794322at2"/>
<dbReference type="Gene3D" id="2.130.10.10">
    <property type="entry name" value="YVTN repeat-like/Quinoprotein amine dehydrogenase"/>
    <property type="match status" value="2"/>
</dbReference>
<dbReference type="InterPro" id="IPR018391">
    <property type="entry name" value="PQQ_b-propeller_rpt"/>
</dbReference>
<feature type="domain" description="Pyrrolo-quinoline quinone repeat" evidence="2">
    <location>
        <begin position="136"/>
        <end position="203"/>
    </location>
</feature>
<dbReference type="SMART" id="SM00564">
    <property type="entry name" value="PQQ"/>
    <property type="match status" value="2"/>
</dbReference>
<dbReference type="Proteomes" id="UP000256779">
    <property type="component" value="Unassembled WGS sequence"/>
</dbReference>
<reference evidence="3 4" key="1">
    <citation type="submission" date="2018-07" db="EMBL/GenBank/DDBJ databases">
        <title>Genomic Encyclopedia of Type Strains, Phase IV (KMG-IV): sequencing the most valuable type-strain genomes for metagenomic binning, comparative biology and taxonomic classification.</title>
        <authorList>
            <person name="Goeker M."/>
        </authorList>
    </citation>
    <scope>NUCLEOTIDE SEQUENCE [LARGE SCALE GENOMIC DNA]</scope>
    <source>
        <strain evidence="3 4">DSM 4134</strain>
    </source>
</reference>
<sequence>MKKLLTTCFATLYLCAAYAQVLTPDWESSLSGKVKWIQVNDWGIVIAACDNGLFGLDPRDGTKIWELSDVTKIQEEYYNTIPGTPLVLIDDKGADAKTLIINGLSGALVFDSRDEGIEKVLSRRLVREVGGIMITYSKASGDGVALYNFNDGKELWNTPMEKAKGRTLAQPVIDSEGHILYANGSRLFRLHGQTGAVLWEAEAKKDYIDLFFSPDEATVFAVSGSPSDLFKAENAEPSALTVSGGVGKFSVQAHQVATGEPIWKKPIQYSKSKYSGVALGESDYLLLHTLSANRYSYDSPDPLWKKEKIGTGGDQLVGVYPTSDGMIYVGDDGSGRNYFNYVDEAGKPLWKKRPVVTGYISHIEDQGDAIFYITSKGANFLSKENGKELWTGSKYLSSDFPVSFVKDSDQSFVLLAEGKLIRVDLPQKDWSVIGSSFDFKGEVPSGVRLVGEKYAVTGNQNVTLLDASGNKVYHQYYEAPDQSLGAKLALGTLSAAAEVGAMVSGMSAFAYGFTGAVQGNDSYMNKAEQQAMISNFATGAAGDFSQLAKMRFGAQAASEDYKLILTERDKLLGFVKIDLASGEEQGMVVTADRTPTFTVDAVTNKLYLKSAEGRLACYDL</sequence>
<dbReference type="InterPro" id="IPR015943">
    <property type="entry name" value="WD40/YVTN_repeat-like_dom_sf"/>
</dbReference>
<dbReference type="RefSeq" id="WP_115867538.1">
    <property type="nucleotide sequence ID" value="NZ_QREG01000005.1"/>
</dbReference>
<feature type="signal peptide" evidence="1">
    <location>
        <begin position="1"/>
        <end position="19"/>
    </location>
</feature>
<dbReference type="AlphaFoldDB" id="A0A3D9L6E5"/>
<gene>
    <name evidence="3" type="ORF">C7460_105164</name>
</gene>
<dbReference type="EMBL" id="QREG01000005">
    <property type="protein sequence ID" value="REE00538.1"/>
    <property type="molecule type" value="Genomic_DNA"/>
</dbReference>
<feature type="chain" id="PRO_5017674273" evidence="1">
    <location>
        <begin position="20"/>
        <end position="620"/>
    </location>
</feature>
<dbReference type="InterPro" id="IPR002372">
    <property type="entry name" value="PQQ_rpt_dom"/>
</dbReference>
<dbReference type="PANTHER" id="PTHR34512:SF30">
    <property type="entry name" value="OUTER MEMBRANE PROTEIN ASSEMBLY FACTOR BAMB"/>
    <property type="match status" value="1"/>
</dbReference>
<organism evidence="3 4">
    <name type="scientific">Marinoscillum furvescens DSM 4134</name>
    <dbReference type="NCBI Taxonomy" id="1122208"/>
    <lineage>
        <taxon>Bacteria</taxon>
        <taxon>Pseudomonadati</taxon>
        <taxon>Bacteroidota</taxon>
        <taxon>Cytophagia</taxon>
        <taxon>Cytophagales</taxon>
        <taxon>Reichenbachiellaceae</taxon>
        <taxon>Marinoscillum</taxon>
    </lineage>
</organism>
<name>A0A3D9L6E5_MARFU</name>
<keyword evidence="4" id="KW-1185">Reference proteome</keyword>
<dbReference type="SUPFAM" id="SSF50998">
    <property type="entry name" value="Quinoprotein alcohol dehydrogenase-like"/>
    <property type="match status" value="1"/>
</dbReference>
<protein>
    <submittedName>
        <fullName evidence="3">Putative pyrroloquinoline-quinone binding quinoprotein</fullName>
    </submittedName>
</protein>
<accession>A0A3D9L6E5</accession>
<keyword evidence="1" id="KW-0732">Signal</keyword>